<comment type="caution">
    <text evidence="3">The sequence shown here is derived from an EMBL/GenBank/DDBJ whole genome shotgun (WGS) entry which is preliminary data.</text>
</comment>
<name>A0ABW6TT50_9ACTN</name>
<dbReference type="Pfam" id="PF09664">
    <property type="entry name" value="DUF2399"/>
    <property type="match status" value="1"/>
</dbReference>
<dbReference type="Proteomes" id="UP001602123">
    <property type="component" value="Unassembled WGS sequence"/>
</dbReference>
<feature type="domain" description="Conserved hypothetical protein CHP02679 N terminus" evidence="2">
    <location>
        <begin position="36"/>
        <end position="246"/>
    </location>
</feature>
<evidence type="ECO:0000313" key="4">
    <source>
        <dbReference type="Proteomes" id="UP001602123"/>
    </source>
</evidence>
<feature type="domain" description="DUF2399" evidence="1">
    <location>
        <begin position="267"/>
        <end position="419"/>
    </location>
</feature>
<dbReference type="EMBL" id="JBIAUT010000001">
    <property type="protein sequence ID" value="MFF4215762.1"/>
    <property type="molecule type" value="Genomic_DNA"/>
</dbReference>
<gene>
    <name evidence="3" type="ORF">ACFYZM_05710</name>
</gene>
<protein>
    <submittedName>
        <fullName evidence="3">TIGR02679 family protein</fullName>
    </submittedName>
</protein>
<dbReference type="NCBIfam" id="TIGR02679">
    <property type="entry name" value="TIGR02679 family protein"/>
    <property type="match status" value="1"/>
</dbReference>
<dbReference type="InterPro" id="IPR024466">
    <property type="entry name" value="CHP02679_N"/>
</dbReference>
<sequence length="422" mass="45407">MSTLPAGTREWLAGPGLDRLWKAARKRLEGNGLEAKGTVRISGLDIQEKTALSQLLGRTLTSVAVTVRLDALDARLRGSAAGLGLADTLRALGHPLTDRRTIRAVAEARREQVWSAVAACLDASPLRAEAWAHQWYDWLRRTGLPKGVAPETAVPALRQAVHLLTVLLGAERPVTRGRGELAAETTGSAHGLDDGTWLARLVQRGIALAHGVEFPDDAAGRRALWRLAAVTPDEVSSTVLAYGLRPIGEGWRDRSLRERASHHAEAHLTLRDLHTFPLALPPGTLVRICENPRVVEAAADARCSQPLVCTSGSATTVVLTLLDALAAGGCRFAYHGDFDWPGLALANRIMHRYAASPWRLRAEDYEQLAARTQDRGVPQLPLAGPPVVAVWDPGLTPAMSALGIALHEEVTLDLLVDDLGEP</sequence>
<keyword evidence="4" id="KW-1185">Reference proteome</keyword>
<reference evidence="3 4" key="1">
    <citation type="submission" date="2024-10" db="EMBL/GenBank/DDBJ databases">
        <title>The Natural Products Discovery Center: Release of the First 8490 Sequenced Strains for Exploring Actinobacteria Biosynthetic Diversity.</title>
        <authorList>
            <person name="Kalkreuter E."/>
            <person name="Kautsar S.A."/>
            <person name="Yang D."/>
            <person name="Bader C.D."/>
            <person name="Teijaro C.N."/>
            <person name="Fluegel L."/>
            <person name="Davis C.M."/>
            <person name="Simpson J.R."/>
            <person name="Lauterbach L."/>
            <person name="Steele A.D."/>
            <person name="Gui C."/>
            <person name="Meng S."/>
            <person name="Li G."/>
            <person name="Viehrig K."/>
            <person name="Ye F."/>
            <person name="Su P."/>
            <person name="Kiefer A.F."/>
            <person name="Nichols A."/>
            <person name="Cepeda A.J."/>
            <person name="Yan W."/>
            <person name="Fan B."/>
            <person name="Jiang Y."/>
            <person name="Adhikari A."/>
            <person name="Zheng C.-J."/>
            <person name="Schuster L."/>
            <person name="Cowan T.M."/>
            <person name="Smanski M.J."/>
            <person name="Chevrette M.G."/>
            <person name="De Carvalho L.P.S."/>
            <person name="Shen B."/>
        </authorList>
    </citation>
    <scope>NUCLEOTIDE SEQUENCE [LARGE SCALE GENOMIC DNA]</scope>
    <source>
        <strain evidence="3 4">NPDC001650</strain>
    </source>
</reference>
<evidence type="ECO:0000259" key="2">
    <source>
        <dbReference type="Pfam" id="PF11796"/>
    </source>
</evidence>
<dbReference type="InterPro" id="IPR024465">
    <property type="entry name" value="DUF2399"/>
</dbReference>
<accession>A0ABW6TT50</accession>
<organism evidence="3 4">
    <name type="scientific">Streptomyces nondiastaticus</name>
    <dbReference type="NCBI Taxonomy" id="3154512"/>
    <lineage>
        <taxon>Bacteria</taxon>
        <taxon>Bacillati</taxon>
        <taxon>Actinomycetota</taxon>
        <taxon>Actinomycetes</taxon>
        <taxon>Kitasatosporales</taxon>
        <taxon>Streptomycetaceae</taxon>
        <taxon>Streptomyces</taxon>
    </lineage>
</organism>
<dbReference type="InterPro" id="IPR013495">
    <property type="entry name" value="CHP02679"/>
</dbReference>
<dbReference type="Pfam" id="PF11796">
    <property type="entry name" value="DUF3323"/>
    <property type="match status" value="1"/>
</dbReference>
<evidence type="ECO:0000259" key="1">
    <source>
        <dbReference type="Pfam" id="PF09664"/>
    </source>
</evidence>
<evidence type="ECO:0000313" key="3">
    <source>
        <dbReference type="EMBL" id="MFF4215762.1"/>
    </source>
</evidence>
<dbReference type="RefSeq" id="WP_388624838.1">
    <property type="nucleotide sequence ID" value="NZ_JBIAUT010000001.1"/>
</dbReference>
<proteinExistence type="predicted"/>